<evidence type="ECO:0000313" key="3">
    <source>
        <dbReference type="Proteomes" id="UP000886595"/>
    </source>
</evidence>
<evidence type="ECO:0000256" key="1">
    <source>
        <dbReference type="SAM" id="Phobius"/>
    </source>
</evidence>
<comment type="caution">
    <text evidence="2">The sequence shown here is derived from an EMBL/GenBank/DDBJ whole genome shotgun (WGS) entry which is preliminary data.</text>
</comment>
<keyword evidence="1" id="KW-0812">Transmembrane</keyword>
<feature type="transmembrane region" description="Helical" evidence="1">
    <location>
        <begin position="20"/>
        <end position="40"/>
    </location>
</feature>
<reference evidence="2 3" key="1">
    <citation type="submission" date="2020-02" db="EMBL/GenBank/DDBJ databases">
        <authorList>
            <person name="Ma Q."/>
            <person name="Huang Y."/>
            <person name="Song X."/>
            <person name="Pei D."/>
        </authorList>
    </citation>
    <scope>NUCLEOTIDE SEQUENCE [LARGE SCALE GENOMIC DNA]</scope>
    <source>
        <strain evidence="2">Sxm20200214</strain>
        <tissue evidence="2">Leaf</tissue>
    </source>
</reference>
<keyword evidence="1" id="KW-0472">Membrane</keyword>
<dbReference type="EMBL" id="JAAMPC010000005">
    <property type="protein sequence ID" value="KAG2311495.1"/>
    <property type="molecule type" value="Genomic_DNA"/>
</dbReference>
<sequence>MNNYERKDKEDENSKFYDTATTVIGIAGAVGAVAGLLSWIGSGSGSEKKFLEEKMMKAPGKDGYIVRKDFETNLKDYFTDLRSKK</sequence>
<dbReference type="Proteomes" id="UP000886595">
    <property type="component" value="Unassembled WGS sequence"/>
</dbReference>
<proteinExistence type="predicted"/>
<dbReference type="OrthoDB" id="1724124at2759"/>
<dbReference type="AlphaFoldDB" id="A0A8X7VHG9"/>
<gene>
    <name evidence="2" type="ORF">Bca52824_023052</name>
</gene>
<evidence type="ECO:0000313" key="2">
    <source>
        <dbReference type="EMBL" id="KAG2311495.1"/>
    </source>
</evidence>
<keyword evidence="3" id="KW-1185">Reference proteome</keyword>
<protein>
    <submittedName>
        <fullName evidence="2">Uncharacterized protein</fullName>
    </submittedName>
</protein>
<name>A0A8X7VHG9_BRACI</name>
<organism evidence="2 3">
    <name type="scientific">Brassica carinata</name>
    <name type="common">Ethiopian mustard</name>
    <name type="synonym">Abyssinian cabbage</name>
    <dbReference type="NCBI Taxonomy" id="52824"/>
    <lineage>
        <taxon>Eukaryota</taxon>
        <taxon>Viridiplantae</taxon>
        <taxon>Streptophyta</taxon>
        <taxon>Embryophyta</taxon>
        <taxon>Tracheophyta</taxon>
        <taxon>Spermatophyta</taxon>
        <taxon>Magnoliopsida</taxon>
        <taxon>eudicotyledons</taxon>
        <taxon>Gunneridae</taxon>
        <taxon>Pentapetalae</taxon>
        <taxon>rosids</taxon>
        <taxon>malvids</taxon>
        <taxon>Brassicales</taxon>
        <taxon>Brassicaceae</taxon>
        <taxon>Brassiceae</taxon>
        <taxon>Brassica</taxon>
    </lineage>
</organism>
<accession>A0A8X7VHG9</accession>
<keyword evidence="1" id="KW-1133">Transmembrane helix</keyword>